<organism evidence="8 9">
    <name type="scientific">Pseudooceanicola albus</name>
    <dbReference type="NCBI Taxonomy" id="2692189"/>
    <lineage>
        <taxon>Bacteria</taxon>
        <taxon>Pseudomonadati</taxon>
        <taxon>Pseudomonadota</taxon>
        <taxon>Alphaproteobacteria</taxon>
        <taxon>Rhodobacterales</taxon>
        <taxon>Paracoccaceae</taxon>
        <taxon>Pseudooceanicola</taxon>
    </lineage>
</organism>
<keyword evidence="3" id="KW-0119">Carbohydrate metabolism</keyword>
<dbReference type="InterPro" id="IPR017853">
    <property type="entry name" value="GH"/>
</dbReference>
<keyword evidence="4 5" id="KW-0326">Glycosidase</keyword>
<reference evidence="8 9" key="1">
    <citation type="submission" date="2019-12" db="EMBL/GenBank/DDBJ databases">
        <authorList>
            <person name="Li M."/>
        </authorList>
    </citation>
    <scope>NUCLEOTIDE SEQUENCE [LARGE SCALE GENOMIC DNA]</scope>
    <source>
        <strain evidence="8 9">GBMRC 2024</strain>
    </source>
</reference>
<dbReference type="InterPro" id="IPR001764">
    <property type="entry name" value="Glyco_hydro_3_N"/>
</dbReference>
<dbReference type="SUPFAM" id="SSF51445">
    <property type="entry name" value="(Trans)glycosidases"/>
    <property type="match status" value="1"/>
</dbReference>
<dbReference type="GO" id="GO:0005975">
    <property type="term" value="P:carbohydrate metabolic process"/>
    <property type="evidence" value="ECO:0007669"/>
    <property type="project" value="InterPro"/>
</dbReference>
<dbReference type="Gene3D" id="3.20.20.300">
    <property type="entry name" value="Glycoside hydrolase, family 3, N-terminal domain"/>
    <property type="match status" value="2"/>
</dbReference>
<dbReference type="InterPro" id="IPR026891">
    <property type="entry name" value="Fn3-like"/>
</dbReference>
<keyword evidence="9" id="KW-1185">Reference proteome</keyword>
<feature type="region of interest" description="Disordered" evidence="6">
    <location>
        <begin position="1"/>
        <end position="22"/>
    </location>
</feature>
<dbReference type="PANTHER" id="PTHR42715:SF10">
    <property type="entry name" value="BETA-GLUCOSIDASE"/>
    <property type="match status" value="1"/>
</dbReference>
<dbReference type="Pfam" id="PF14310">
    <property type="entry name" value="Fn3-like"/>
    <property type="match status" value="1"/>
</dbReference>
<dbReference type="PANTHER" id="PTHR42715">
    <property type="entry name" value="BETA-GLUCOSIDASE"/>
    <property type="match status" value="1"/>
</dbReference>
<comment type="similarity">
    <text evidence="1 5">Belongs to the glycosyl hydrolase 3 family.</text>
</comment>
<evidence type="ECO:0000259" key="7">
    <source>
        <dbReference type="SMART" id="SM01217"/>
    </source>
</evidence>
<evidence type="ECO:0000256" key="6">
    <source>
        <dbReference type="SAM" id="MobiDB-lite"/>
    </source>
</evidence>
<feature type="domain" description="Fibronectin type III-like" evidence="7">
    <location>
        <begin position="597"/>
        <end position="667"/>
    </location>
</feature>
<dbReference type="InterPro" id="IPR036962">
    <property type="entry name" value="Glyco_hydro_3_N_sf"/>
</dbReference>
<dbReference type="Pfam" id="PF00933">
    <property type="entry name" value="Glyco_hydro_3"/>
    <property type="match status" value="1"/>
</dbReference>
<gene>
    <name evidence="8" type="ORF">GR170_06070</name>
</gene>
<evidence type="ECO:0000256" key="1">
    <source>
        <dbReference type="ARBA" id="ARBA00005336"/>
    </source>
</evidence>
<evidence type="ECO:0000313" key="8">
    <source>
        <dbReference type="EMBL" id="MXN17392.1"/>
    </source>
</evidence>
<protein>
    <submittedName>
        <fullName evidence="8">Glycosyl hydrolase</fullName>
    </submittedName>
</protein>
<dbReference type="Gene3D" id="2.60.40.10">
    <property type="entry name" value="Immunoglobulins"/>
    <property type="match status" value="1"/>
</dbReference>
<comment type="caution">
    <text evidence="8">The sequence shown here is derived from an EMBL/GenBank/DDBJ whole genome shotgun (WGS) entry which is preliminary data.</text>
</comment>
<evidence type="ECO:0000256" key="4">
    <source>
        <dbReference type="ARBA" id="ARBA00023295"/>
    </source>
</evidence>
<evidence type="ECO:0000256" key="3">
    <source>
        <dbReference type="ARBA" id="ARBA00023277"/>
    </source>
</evidence>
<dbReference type="InterPro" id="IPR002772">
    <property type="entry name" value="Glyco_hydro_3_C"/>
</dbReference>
<dbReference type="Pfam" id="PF01915">
    <property type="entry name" value="Glyco_hydro_3_C"/>
    <property type="match status" value="1"/>
</dbReference>
<dbReference type="InterPro" id="IPR050288">
    <property type="entry name" value="Cellulose_deg_GH3"/>
</dbReference>
<dbReference type="AlphaFoldDB" id="A0A6L7G114"/>
<accession>A0A6L7G114</accession>
<evidence type="ECO:0000256" key="5">
    <source>
        <dbReference type="RuleBase" id="RU361161"/>
    </source>
</evidence>
<keyword evidence="2 5" id="KW-0378">Hydrolase</keyword>
<dbReference type="InterPro" id="IPR019800">
    <property type="entry name" value="Glyco_hydro_3_AS"/>
</dbReference>
<dbReference type="GO" id="GO:0004553">
    <property type="term" value="F:hydrolase activity, hydrolyzing O-glycosyl compounds"/>
    <property type="evidence" value="ECO:0007669"/>
    <property type="project" value="InterPro"/>
</dbReference>
<dbReference type="SUPFAM" id="SSF52279">
    <property type="entry name" value="Beta-D-glucan exohydrolase, C-terminal domain"/>
    <property type="match status" value="1"/>
</dbReference>
<sequence>MTSKTAPAHPAPSSGLPGADRLKFSRGRDYWTTHAEPETGLRALRLADGPHGLRVQDDENPDHLGLERSAPATCFPPAVTLASSWDEALIESVGAALAREARASGVDVVLGPGLNLKRSPLCGRNFEYYAEDPLLSGRLAGASARGIQSQGVGACLKHFAANNQETDRNRISADMDERTLREIYLRNFQIALESSGAWSIMTSYNRINGTHVSQDARLMSDILRGEWGFDGLIISDWGGVYDPPAALMAGMDLRMPGGPVGPVLEAALAEGRVTPDRLDEVVATLRQLAERTAPGDTPAPDPQAHHALVRRAAAESTVLLKNDGILPLAPQPGQRFALLGELARTPRIQGAGSSRVNARQVSPVLGTLDARLEAAGASTGFAPGYGLEPGPADPALLAEAVQLAEGADVVLLVLGLTDAAEAEGSDRSHIDLPEQQLALLAALDEARRAGTLRAPVVVSLVNGAVVTTAQWRDGAAAIVEFWLTGQAQGESISDVLLGDTAPGGRLTETIPRRLKDSPAYLDFAGAHQHAPYSEGIFVGYRYYDARDIAVDYPFGHGLSYTSFAYEDLHLEVCDPQDEIALRARLTLRNTGERAGSEVVQLYVSAPGNGFVTPPQELRGWQKLHLSPGEARTVEVAVPRRHLAHWHSELARWIFPGGALEVRIGASSRDIRLSATCTVPGEALPVVLGPWSLFGDWMEHPVMGPRIRALFAARGGVKGRAGDLLNDPAGRNSIYSTPFAMLTEFPGIPMTHEELAALVAEGDALNG</sequence>
<evidence type="ECO:0000256" key="2">
    <source>
        <dbReference type="ARBA" id="ARBA00022801"/>
    </source>
</evidence>
<dbReference type="PROSITE" id="PS00775">
    <property type="entry name" value="GLYCOSYL_HYDROL_F3"/>
    <property type="match status" value="1"/>
</dbReference>
<dbReference type="InterPro" id="IPR036881">
    <property type="entry name" value="Glyco_hydro_3_C_sf"/>
</dbReference>
<dbReference type="EMBL" id="WUMU01000004">
    <property type="protein sequence ID" value="MXN17392.1"/>
    <property type="molecule type" value="Genomic_DNA"/>
</dbReference>
<name>A0A6L7G114_9RHOB</name>
<proteinExistence type="inferred from homology"/>
<dbReference type="Proteomes" id="UP000477911">
    <property type="component" value="Unassembled WGS sequence"/>
</dbReference>
<dbReference type="SMART" id="SM01217">
    <property type="entry name" value="Fn3_like"/>
    <property type="match status" value="1"/>
</dbReference>
<dbReference type="RefSeq" id="WP_160892678.1">
    <property type="nucleotide sequence ID" value="NZ_WUMU01000004.1"/>
</dbReference>
<evidence type="ECO:0000313" key="9">
    <source>
        <dbReference type="Proteomes" id="UP000477911"/>
    </source>
</evidence>
<dbReference type="InterPro" id="IPR013783">
    <property type="entry name" value="Ig-like_fold"/>
</dbReference>
<dbReference type="PRINTS" id="PR00133">
    <property type="entry name" value="GLHYDRLASE3"/>
</dbReference>
<dbReference type="Gene3D" id="3.40.50.1700">
    <property type="entry name" value="Glycoside hydrolase family 3 C-terminal domain"/>
    <property type="match status" value="2"/>
</dbReference>